<dbReference type="SUPFAM" id="SSF53474">
    <property type="entry name" value="alpha/beta-Hydrolases"/>
    <property type="match status" value="1"/>
</dbReference>
<evidence type="ECO:0000313" key="4">
    <source>
        <dbReference type="Proteomes" id="UP000014137"/>
    </source>
</evidence>
<dbReference type="InterPro" id="IPR029058">
    <property type="entry name" value="AB_hydrolase_fold"/>
</dbReference>
<gene>
    <name evidence="3" type="ORF">C791_7953</name>
</gene>
<keyword evidence="1" id="KW-0560">Oxidoreductase</keyword>
<reference evidence="3 4" key="1">
    <citation type="submission" date="2012-10" db="EMBL/GenBank/DDBJ databases">
        <title>Genome assembly of Amycolatopsis azurea DSM 43854.</title>
        <authorList>
            <person name="Khatri I."/>
            <person name="Kaur I."/>
            <person name="Subramanian S."/>
            <person name="Mayilraj S."/>
        </authorList>
    </citation>
    <scope>NUCLEOTIDE SEQUENCE [LARGE SCALE GENOMIC DNA]</scope>
    <source>
        <strain evidence="3 4">DSM 43854</strain>
    </source>
</reference>
<dbReference type="InterPro" id="IPR000073">
    <property type="entry name" value="AB_hydrolase_1"/>
</dbReference>
<dbReference type="PRINTS" id="PR00412">
    <property type="entry name" value="EPOXHYDRLASE"/>
</dbReference>
<comment type="caution">
    <text evidence="3">The sequence shown here is derived from an EMBL/GenBank/DDBJ whole genome shotgun (WGS) entry which is preliminary data.</text>
</comment>
<dbReference type="EMBL" id="ANMG01000086">
    <property type="protein sequence ID" value="EMD22834.1"/>
    <property type="molecule type" value="Genomic_DNA"/>
</dbReference>
<keyword evidence="3" id="KW-0378">Hydrolase</keyword>
<protein>
    <submittedName>
        <fullName evidence="3">Beta-ketoadipate enol-lactone hydrolase</fullName>
    </submittedName>
</protein>
<dbReference type="PATRIC" id="fig|1238180.3.peg.7427"/>
<dbReference type="InterPro" id="IPR050471">
    <property type="entry name" value="AB_hydrolase"/>
</dbReference>
<accession>M2NL13</accession>
<dbReference type="InterPro" id="IPR000639">
    <property type="entry name" value="Epox_hydrolase-like"/>
</dbReference>
<keyword evidence="1" id="KW-0575">Peroxidase</keyword>
<evidence type="ECO:0000313" key="3">
    <source>
        <dbReference type="EMBL" id="EMD22834.1"/>
    </source>
</evidence>
<evidence type="ECO:0000259" key="2">
    <source>
        <dbReference type="Pfam" id="PF12697"/>
    </source>
</evidence>
<proteinExistence type="predicted"/>
<dbReference type="Pfam" id="PF12697">
    <property type="entry name" value="Abhydrolase_6"/>
    <property type="match status" value="1"/>
</dbReference>
<organism evidence="3 4">
    <name type="scientific">Amycolatopsis azurea DSM 43854</name>
    <dbReference type="NCBI Taxonomy" id="1238180"/>
    <lineage>
        <taxon>Bacteria</taxon>
        <taxon>Bacillati</taxon>
        <taxon>Actinomycetota</taxon>
        <taxon>Actinomycetes</taxon>
        <taxon>Pseudonocardiales</taxon>
        <taxon>Pseudonocardiaceae</taxon>
        <taxon>Amycolatopsis</taxon>
    </lineage>
</organism>
<dbReference type="PRINTS" id="PR00111">
    <property type="entry name" value="ABHYDROLASE"/>
</dbReference>
<dbReference type="Proteomes" id="UP000014137">
    <property type="component" value="Unassembled WGS sequence"/>
</dbReference>
<dbReference type="AlphaFoldDB" id="M2NL13"/>
<dbReference type="PANTHER" id="PTHR43433:SF5">
    <property type="entry name" value="AB HYDROLASE-1 DOMAIN-CONTAINING PROTEIN"/>
    <property type="match status" value="1"/>
</dbReference>
<name>M2NL13_9PSEU</name>
<dbReference type="GO" id="GO:0016787">
    <property type="term" value="F:hydrolase activity"/>
    <property type="evidence" value="ECO:0007669"/>
    <property type="project" value="UniProtKB-KW"/>
</dbReference>
<sequence>MDAGTVSRFLALSIAEYFGHPISEGTVGFVPFSGRSIMLMTTENGIRLSYNDFGDGPPVLLLTGTGAPSSVWDLYQVPALRAAGFRVITMDNRGIPPSDDGAAGFTIEDLVSDVAALIDYLDAVPCRVIGTSMGSYIAQELALARPELLDSVLLMAACGKSSLVQRVLAEGEAKLIEQGTELPPGFLAAIRAMHNLGPATLADDDLTGDWLDLFEAAGAWGQGVRSQLLLSALPDRLDAYRAIKVPCHVVSFEHDLVAPPAAGLELASAIPGATYRTIPGCGHFGYLENPDAVNRELIRFLRAESRETLGETA</sequence>
<feature type="domain" description="AB hydrolase-1" evidence="2">
    <location>
        <begin position="59"/>
        <end position="295"/>
    </location>
</feature>
<dbReference type="PANTHER" id="PTHR43433">
    <property type="entry name" value="HYDROLASE, ALPHA/BETA FOLD FAMILY PROTEIN"/>
    <property type="match status" value="1"/>
</dbReference>
<evidence type="ECO:0000256" key="1">
    <source>
        <dbReference type="ARBA" id="ARBA00022559"/>
    </source>
</evidence>
<dbReference type="GO" id="GO:0004601">
    <property type="term" value="F:peroxidase activity"/>
    <property type="evidence" value="ECO:0007669"/>
    <property type="project" value="UniProtKB-KW"/>
</dbReference>
<dbReference type="Gene3D" id="3.40.50.1820">
    <property type="entry name" value="alpha/beta hydrolase"/>
    <property type="match status" value="1"/>
</dbReference>